<reference evidence="1 2" key="1">
    <citation type="submission" date="2020-05" db="EMBL/GenBank/DDBJ databases">
        <title>Hymenobacter terrestris sp. nov. and Hymenobacter lapidiphilus sp. nov., isolated from regoliths in Antarctica.</title>
        <authorList>
            <person name="Sedlacek I."/>
            <person name="Pantucek R."/>
            <person name="Zeman M."/>
            <person name="Holochova P."/>
            <person name="Kralova S."/>
            <person name="Stankova E."/>
            <person name="Sedo O."/>
            <person name="Micenkova L."/>
            <person name="Svec P."/>
            <person name="Gupta V."/>
            <person name="Sood U."/>
            <person name="Korpole U.S."/>
            <person name="Lal R."/>
        </authorList>
    </citation>
    <scope>NUCLEOTIDE SEQUENCE [LARGE SCALE GENOMIC DNA]</scope>
    <source>
        <strain evidence="1 2">P5342</strain>
    </source>
</reference>
<dbReference type="Proteomes" id="UP000565521">
    <property type="component" value="Unassembled WGS sequence"/>
</dbReference>
<sequence length="188" mass="20886">MNSFSRPLLLLLVLVGLVVRPLAAQSSAPPVMAASADVSFERVVLPKYELEYRVPSTWETTRQNLDSALITAYISPDQSMMLYIGKLRGGAGTLTPGQALYQLTEQFGVPVNKQYATSYNGLSFLETTGTGQMDGRVLRYDALAAHHRGHVVLIYLMATPDAFLTHEPLIQEILHSIAPFPEQKRRRR</sequence>
<accession>A0A7Y7PLH4</accession>
<dbReference type="EMBL" id="JABKAU010000003">
    <property type="protein sequence ID" value="NVO30019.1"/>
    <property type="molecule type" value="Genomic_DNA"/>
</dbReference>
<name>A0A7Y7PLH4_9BACT</name>
<proteinExistence type="predicted"/>
<dbReference type="RefSeq" id="WP_176906729.1">
    <property type="nucleotide sequence ID" value="NZ_JABKAU010000003.1"/>
</dbReference>
<organism evidence="1 2">
    <name type="scientific">Hymenobacter lapidiphilus</name>
    <dbReference type="NCBI Taxonomy" id="2608003"/>
    <lineage>
        <taxon>Bacteria</taxon>
        <taxon>Pseudomonadati</taxon>
        <taxon>Bacteroidota</taxon>
        <taxon>Cytophagia</taxon>
        <taxon>Cytophagales</taxon>
        <taxon>Hymenobacteraceae</taxon>
        <taxon>Hymenobacter</taxon>
    </lineage>
</organism>
<evidence type="ECO:0000313" key="2">
    <source>
        <dbReference type="Proteomes" id="UP000565521"/>
    </source>
</evidence>
<gene>
    <name evidence="1" type="ORF">HW554_02270</name>
</gene>
<evidence type="ECO:0000313" key="1">
    <source>
        <dbReference type="EMBL" id="NVO30019.1"/>
    </source>
</evidence>
<keyword evidence="2" id="KW-1185">Reference proteome</keyword>
<protein>
    <recommendedName>
        <fullName evidence="3">DUF1795 domain-containing protein</fullName>
    </recommendedName>
</protein>
<dbReference type="AlphaFoldDB" id="A0A7Y7PLH4"/>
<comment type="caution">
    <text evidence="1">The sequence shown here is derived from an EMBL/GenBank/DDBJ whole genome shotgun (WGS) entry which is preliminary data.</text>
</comment>
<evidence type="ECO:0008006" key="3">
    <source>
        <dbReference type="Google" id="ProtNLM"/>
    </source>
</evidence>